<name>A0A544QUH3_9FIRM</name>
<feature type="domain" description="YcxB-like C-terminal" evidence="2">
    <location>
        <begin position="104"/>
        <end position="162"/>
    </location>
</feature>
<organism evidence="3 4">
    <name type="scientific">Peptacetobacter hominis</name>
    <dbReference type="NCBI Taxonomy" id="2743610"/>
    <lineage>
        <taxon>Bacteria</taxon>
        <taxon>Bacillati</taxon>
        <taxon>Bacillota</taxon>
        <taxon>Clostridia</taxon>
        <taxon>Peptostreptococcales</taxon>
        <taxon>Peptostreptococcaceae</taxon>
        <taxon>Peptacetobacter</taxon>
    </lineage>
</organism>
<dbReference type="OrthoDB" id="82335at2"/>
<keyword evidence="1" id="KW-1133">Transmembrane helix</keyword>
<dbReference type="EMBL" id="SGJB01000011">
    <property type="protein sequence ID" value="TQQ84341.1"/>
    <property type="molecule type" value="Genomic_DNA"/>
</dbReference>
<sequence>MGKAEIIKARNTSIITKEDYIESVKLSTDRKKKNRCVILSIIILFLGIYGEVTNTVMLGWLFAAFGVVMIAWELFISYPVIGGKSYKKALEVNGGKEITIKVDFYKDHLEMKNASGKTSLKYKKIKRVGKGNNVVILIFSDELAVTFKKDSFTFGSFEDVEAVIEKARER</sequence>
<keyword evidence="1" id="KW-0812">Transmembrane</keyword>
<evidence type="ECO:0000313" key="3">
    <source>
        <dbReference type="EMBL" id="TQQ84341.1"/>
    </source>
</evidence>
<evidence type="ECO:0000313" key="4">
    <source>
        <dbReference type="Proteomes" id="UP000317863"/>
    </source>
</evidence>
<feature type="transmembrane region" description="Helical" evidence="1">
    <location>
        <begin position="58"/>
        <end position="81"/>
    </location>
</feature>
<reference evidence="3 4" key="1">
    <citation type="submission" date="2019-02" db="EMBL/GenBank/DDBJ databases">
        <title>Peptostreptococcaceae bacterium ZHW00191 nov., a new bacterium isolated from the human gut.</title>
        <authorList>
            <person name="Zhou H.-W."/>
            <person name="Chen X.-J."/>
        </authorList>
    </citation>
    <scope>NUCLEOTIDE SEQUENCE [LARGE SCALE GENOMIC DNA]</scope>
    <source>
        <strain evidence="3 4">ZHW00191</strain>
    </source>
</reference>
<dbReference type="AlphaFoldDB" id="A0A544QUH3"/>
<accession>A0A544QUH3</accession>
<proteinExistence type="predicted"/>
<evidence type="ECO:0000259" key="2">
    <source>
        <dbReference type="Pfam" id="PF14317"/>
    </source>
</evidence>
<dbReference type="Pfam" id="PF14317">
    <property type="entry name" value="YcxB"/>
    <property type="match status" value="1"/>
</dbReference>
<evidence type="ECO:0000256" key="1">
    <source>
        <dbReference type="SAM" id="Phobius"/>
    </source>
</evidence>
<dbReference type="Proteomes" id="UP000317863">
    <property type="component" value="Unassembled WGS sequence"/>
</dbReference>
<keyword evidence="1" id="KW-0472">Membrane</keyword>
<protein>
    <submittedName>
        <fullName evidence="3">YcxB family protein</fullName>
    </submittedName>
</protein>
<keyword evidence="4" id="KW-1185">Reference proteome</keyword>
<dbReference type="InterPro" id="IPR025588">
    <property type="entry name" value="YcxB-like_C"/>
</dbReference>
<gene>
    <name evidence="3" type="ORF">EXD82_06770</name>
</gene>
<comment type="caution">
    <text evidence="3">The sequence shown here is derived from an EMBL/GenBank/DDBJ whole genome shotgun (WGS) entry which is preliminary data.</text>
</comment>
<feature type="transmembrane region" description="Helical" evidence="1">
    <location>
        <begin position="36"/>
        <end position="52"/>
    </location>
</feature>
<dbReference type="RefSeq" id="WP_142536160.1">
    <property type="nucleotide sequence ID" value="NZ_SGJB01000011.1"/>
</dbReference>